<dbReference type="InterPro" id="IPR023213">
    <property type="entry name" value="CAT-like_dom_sf"/>
</dbReference>
<keyword evidence="3" id="KW-1185">Reference proteome</keyword>
<dbReference type="GO" id="GO:0016740">
    <property type="term" value="F:transferase activity"/>
    <property type="evidence" value="ECO:0007669"/>
    <property type="project" value="UniProtKB-KW"/>
</dbReference>
<keyword evidence="1" id="KW-0808">Transferase</keyword>
<dbReference type="Pfam" id="PF02458">
    <property type="entry name" value="Transferase"/>
    <property type="match status" value="1"/>
</dbReference>
<dbReference type="InterPro" id="IPR051283">
    <property type="entry name" value="Sec_Metabolite_Acyltrans"/>
</dbReference>
<evidence type="ECO:0000313" key="2">
    <source>
        <dbReference type="EMBL" id="KAK2976362.1"/>
    </source>
</evidence>
<comment type="caution">
    <text evidence="2">The sequence shown here is derived from an EMBL/GenBank/DDBJ whole genome shotgun (WGS) entry which is preliminary data.</text>
</comment>
<dbReference type="EMBL" id="JAVXUO010002085">
    <property type="protein sequence ID" value="KAK2976362.1"/>
    <property type="molecule type" value="Genomic_DNA"/>
</dbReference>
<evidence type="ECO:0000313" key="3">
    <source>
        <dbReference type="Proteomes" id="UP001187471"/>
    </source>
</evidence>
<accession>A0AA88QWK8</accession>
<dbReference type="Proteomes" id="UP001187471">
    <property type="component" value="Unassembled WGS sequence"/>
</dbReference>
<dbReference type="PANTHER" id="PTHR31896:SF64">
    <property type="entry name" value="TRICHOTHECENE 3-O-ACETYLTRANSFERASE"/>
    <property type="match status" value="1"/>
</dbReference>
<name>A0AA88QWK8_9ASTE</name>
<gene>
    <name evidence="2" type="ORF">RJ640_014193</name>
</gene>
<reference evidence="2" key="1">
    <citation type="submission" date="2022-12" db="EMBL/GenBank/DDBJ databases">
        <title>Draft genome assemblies for two species of Escallonia (Escalloniales).</title>
        <authorList>
            <person name="Chanderbali A."/>
            <person name="Dervinis C."/>
            <person name="Anghel I."/>
            <person name="Soltis D."/>
            <person name="Soltis P."/>
            <person name="Zapata F."/>
        </authorList>
    </citation>
    <scope>NUCLEOTIDE SEQUENCE</scope>
    <source>
        <strain evidence="2">UCBG92.1500</strain>
        <tissue evidence="2">Leaf</tissue>
    </source>
</reference>
<organism evidence="2 3">
    <name type="scientific">Escallonia rubra</name>
    <dbReference type="NCBI Taxonomy" id="112253"/>
    <lineage>
        <taxon>Eukaryota</taxon>
        <taxon>Viridiplantae</taxon>
        <taxon>Streptophyta</taxon>
        <taxon>Embryophyta</taxon>
        <taxon>Tracheophyta</taxon>
        <taxon>Spermatophyta</taxon>
        <taxon>Magnoliopsida</taxon>
        <taxon>eudicotyledons</taxon>
        <taxon>Gunneridae</taxon>
        <taxon>Pentapetalae</taxon>
        <taxon>asterids</taxon>
        <taxon>campanulids</taxon>
        <taxon>Escalloniales</taxon>
        <taxon>Escalloniaceae</taxon>
        <taxon>Escallonia</taxon>
    </lineage>
</organism>
<dbReference type="Gene3D" id="3.30.559.10">
    <property type="entry name" value="Chloramphenicol acetyltransferase-like domain"/>
    <property type="match status" value="1"/>
</dbReference>
<dbReference type="AlphaFoldDB" id="A0AA88QWK8"/>
<protein>
    <submittedName>
        <fullName evidence="2">Uncharacterized protein</fullName>
    </submittedName>
</protein>
<sequence length="160" mass="17579">MSQALISKSTIIPDQKSTGDLKLSVSDLPMLSCHYIQKGGLFTHRPFPIAELIALLKRGLSQTLSHFPPLAGHFKTDADLCIYITCNDTDVEFVDANADGVFTQKPILAVRVTELTEGLFIDCTVNHAITALLVVLPHIPNLYRCSSSDIFAESPRKIIK</sequence>
<dbReference type="PANTHER" id="PTHR31896">
    <property type="entry name" value="FAMILY REGULATORY PROTEIN, PUTATIVE (AFU_ORTHOLOGUE AFUA_3G14730)-RELATED"/>
    <property type="match status" value="1"/>
</dbReference>
<proteinExistence type="predicted"/>
<evidence type="ECO:0000256" key="1">
    <source>
        <dbReference type="ARBA" id="ARBA00022679"/>
    </source>
</evidence>